<dbReference type="Pfam" id="PF05636">
    <property type="entry name" value="HIGH_NTase1"/>
    <property type="match status" value="1"/>
</dbReference>
<protein>
    <recommendedName>
        <fullName evidence="4">tRNA(Met) cytidine acetate ligase</fullName>
        <ecNumber evidence="4">6.3.4.-</ecNumber>
    </recommendedName>
</protein>
<keyword evidence="5" id="KW-0808">Transferase</keyword>
<dbReference type="PANTHER" id="PTHR37825:SF1">
    <property type="entry name" value="TRNA(MET) CYTIDINE ACETATE LIGASE"/>
    <property type="match status" value="1"/>
</dbReference>
<dbReference type="InterPro" id="IPR004821">
    <property type="entry name" value="Cyt_trans-like"/>
</dbReference>
<comment type="subcellular location">
    <subcellularLocation>
        <location evidence="4">Cytoplasm</location>
    </subcellularLocation>
</comment>
<dbReference type="RefSeq" id="WP_091635016.1">
    <property type="nucleotide sequence ID" value="NZ_FNYW01000023.1"/>
</dbReference>
<proteinExistence type="inferred from homology"/>
<keyword evidence="4" id="KW-0820">tRNA-binding</keyword>
<dbReference type="OrthoDB" id="9769796at2"/>
<evidence type="ECO:0000256" key="1">
    <source>
        <dbReference type="ARBA" id="ARBA00022598"/>
    </source>
</evidence>
<dbReference type="PANTHER" id="PTHR37825">
    <property type="entry name" value="TRNA(MET) CYTIDINE ACETATE LIGASE"/>
    <property type="match status" value="1"/>
</dbReference>
<dbReference type="HAMAP" id="MF_01539">
    <property type="entry name" value="TmcAL"/>
    <property type="match status" value="1"/>
</dbReference>
<dbReference type="GO" id="GO:0016879">
    <property type="term" value="F:ligase activity, forming carbon-nitrogen bonds"/>
    <property type="evidence" value="ECO:0007669"/>
    <property type="project" value="UniProtKB-UniRule"/>
</dbReference>
<reference evidence="6" key="1">
    <citation type="submission" date="2016-10" db="EMBL/GenBank/DDBJ databases">
        <authorList>
            <person name="Varghese N."/>
            <person name="Submissions S."/>
        </authorList>
    </citation>
    <scope>NUCLEOTIDE SEQUENCE [LARGE SCALE GENOMIC DNA]</scope>
    <source>
        <strain evidence="6">DSM 25751</strain>
    </source>
</reference>
<keyword evidence="3 4" id="KW-0694">RNA-binding</keyword>
<dbReference type="Proteomes" id="UP000198564">
    <property type="component" value="Unassembled WGS sequence"/>
</dbReference>
<keyword evidence="2 4" id="KW-0819">tRNA processing</keyword>
<gene>
    <name evidence="4" type="primary">tmcAL</name>
    <name evidence="5" type="ORF">SAMN04488113_12310</name>
</gene>
<keyword evidence="1 4" id="KW-0436">Ligase</keyword>
<comment type="caution">
    <text evidence="4">Lacks conserved residue(s) required for the propagation of feature annotation.</text>
</comment>
<feature type="binding site" evidence="4">
    <location>
        <position position="161"/>
    </location>
    <ligand>
        <name>ATP</name>
        <dbReference type="ChEBI" id="CHEBI:30616"/>
    </ligand>
</feature>
<dbReference type="STRING" id="1130080.SAMN04488113_12310"/>
<dbReference type="GO" id="GO:0016740">
    <property type="term" value="F:transferase activity"/>
    <property type="evidence" value="ECO:0007669"/>
    <property type="project" value="UniProtKB-KW"/>
</dbReference>
<dbReference type="InterPro" id="IPR008513">
    <property type="entry name" value="tRNA(Met)_cyd_acetate_ligase"/>
</dbReference>
<dbReference type="Gene3D" id="3.40.50.620">
    <property type="entry name" value="HUPs"/>
    <property type="match status" value="1"/>
</dbReference>
<evidence type="ECO:0000256" key="2">
    <source>
        <dbReference type="ARBA" id="ARBA00022694"/>
    </source>
</evidence>
<dbReference type="NCBIfam" id="NF010191">
    <property type="entry name" value="PRK13670.1"/>
    <property type="match status" value="1"/>
</dbReference>
<feature type="binding site" evidence="4">
    <location>
        <begin position="7"/>
        <end position="20"/>
    </location>
    <ligand>
        <name>ATP</name>
        <dbReference type="ChEBI" id="CHEBI:30616"/>
    </ligand>
</feature>
<dbReference type="GO" id="GO:0005737">
    <property type="term" value="C:cytoplasm"/>
    <property type="evidence" value="ECO:0007669"/>
    <property type="project" value="UniProtKB-SubCell"/>
</dbReference>
<comment type="similarity">
    <text evidence="4">Belongs to the TmcAL family.</text>
</comment>
<dbReference type="EMBL" id="FNYW01000023">
    <property type="protein sequence ID" value="SEI82199.1"/>
    <property type="molecule type" value="Genomic_DNA"/>
</dbReference>
<name>A0A1H6TQ31_9LACT</name>
<organism evidence="5 6">
    <name type="scientific">Alkalibacterium gilvum</name>
    <dbReference type="NCBI Taxonomy" id="1130080"/>
    <lineage>
        <taxon>Bacteria</taxon>
        <taxon>Bacillati</taxon>
        <taxon>Bacillota</taxon>
        <taxon>Bacilli</taxon>
        <taxon>Lactobacillales</taxon>
        <taxon>Carnobacteriaceae</taxon>
        <taxon>Alkalibacterium</taxon>
    </lineage>
</organism>
<dbReference type="GO" id="GO:0006400">
    <property type="term" value="P:tRNA modification"/>
    <property type="evidence" value="ECO:0007669"/>
    <property type="project" value="UniProtKB-UniRule"/>
</dbReference>
<keyword evidence="6" id="KW-1185">Reference proteome</keyword>
<keyword evidence="4" id="KW-0547">Nucleotide-binding</keyword>
<dbReference type="NCBIfam" id="TIGR00125">
    <property type="entry name" value="cyt_tran_rel"/>
    <property type="match status" value="1"/>
</dbReference>
<dbReference type="GO" id="GO:0005524">
    <property type="term" value="F:ATP binding"/>
    <property type="evidence" value="ECO:0007669"/>
    <property type="project" value="UniProtKB-KW"/>
</dbReference>
<sequence>MKICGVVTEYNPFHNGHLYQLEEAKKKTGADVMIVAMSGNFLQRGEPAIIDKWQRASVAIQHGADMVVEIPSAFSVQPADLFAKGAISLLVKLGIDVLSFGSETGEGKDFSEAAKIYLENEELINKIFQKKQAQELTYAKNMSQLLKKYFPEITLDLTQPNNMLGFAYAKELQKKSEPISIQTIRRKNSHYHDQKVKADDRIASATAIRKLLLSSDEWLYKKKLPFPKETQLCLHQSKLVHWEDFFPYLKYKILTASLEELNQIYLMEEGLEYRIKAVIKEAESMTDFLTRLKTKQLSWTRLQRLCFYILLDQKKEEVEGRLKKIDYIRVLGFNKTGQAYLSKMKRQIKTPLITNVNQKNSTLLSYDITVGNVYRLADSCKIKSQDFRRKPIKID</sequence>
<dbReference type="SUPFAM" id="SSF52374">
    <property type="entry name" value="Nucleotidylyl transferase"/>
    <property type="match status" value="1"/>
</dbReference>
<keyword evidence="4" id="KW-0963">Cytoplasm</keyword>
<feature type="binding site" evidence="4">
    <location>
        <position position="101"/>
    </location>
    <ligand>
        <name>ATP</name>
        <dbReference type="ChEBI" id="CHEBI:30616"/>
    </ligand>
</feature>
<feature type="binding site" evidence="4">
    <location>
        <position position="186"/>
    </location>
    <ligand>
        <name>ATP</name>
        <dbReference type="ChEBI" id="CHEBI:30616"/>
    </ligand>
</feature>
<evidence type="ECO:0000313" key="6">
    <source>
        <dbReference type="Proteomes" id="UP000198564"/>
    </source>
</evidence>
<comment type="function">
    <text evidence="4">Catalyzes the formation of N(4)-acetylcytidine (ac(4)C) at the wobble position of elongator tRNA(Met), using acetate and ATP as substrates. First activates an acetate ion to form acetyladenylate (Ac-AMP) and then transfers the acetyl group to tRNA to form ac(4)C34.</text>
</comment>
<comment type="catalytic activity">
    <reaction evidence="4">
        <text>cytidine(34) in elongator tRNA(Met) + acetate + ATP = N(4)-acetylcytidine(34) in elongator tRNA(Met) + AMP + diphosphate</text>
        <dbReference type="Rhea" id="RHEA:58144"/>
        <dbReference type="Rhea" id="RHEA-COMP:10693"/>
        <dbReference type="Rhea" id="RHEA-COMP:10694"/>
        <dbReference type="ChEBI" id="CHEBI:30089"/>
        <dbReference type="ChEBI" id="CHEBI:30616"/>
        <dbReference type="ChEBI" id="CHEBI:33019"/>
        <dbReference type="ChEBI" id="CHEBI:74900"/>
        <dbReference type="ChEBI" id="CHEBI:82748"/>
        <dbReference type="ChEBI" id="CHEBI:456215"/>
    </reaction>
</comment>
<dbReference type="AlphaFoldDB" id="A0A1H6TQ31"/>
<dbReference type="InterPro" id="IPR014729">
    <property type="entry name" value="Rossmann-like_a/b/a_fold"/>
</dbReference>
<dbReference type="EC" id="6.3.4.-" evidence="4"/>
<evidence type="ECO:0000313" key="5">
    <source>
        <dbReference type="EMBL" id="SEI82199.1"/>
    </source>
</evidence>
<keyword evidence="4" id="KW-0067">ATP-binding</keyword>
<evidence type="ECO:0000256" key="3">
    <source>
        <dbReference type="ARBA" id="ARBA00022884"/>
    </source>
</evidence>
<dbReference type="GO" id="GO:0000049">
    <property type="term" value="F:tRNA binding"/>
    <property type="evidence" value="ECO:0007669"/>
    <property type="project" value="UniProtKB-KW"/>
</dbReference>
<evidence type="ECO:0000256" key="4">
    <source>
        <dbReference type="HAMAP-Rule" id="MF_01539"/>
    </source>
</evidence>
<accession>A0A1H6TQ31</accession>